<proteinExistence type="predicted"/>
<dbReference type="RefSeq" id="WP_345506270.1">
    <property type="nucleotide sequence ID" value="NZ_BAABIW010000006.1"/>
</dbReference>
<gene>
    <name evidence="1" type="ORF">GCM10023258_09320</name>
</gene>
<evidence type="ECO:0000313" key="1">
    <source>
        <dbReference type="EMBL" id="GAA5020571.1"/>
    </source>
</evidence>
<reference evidence="2" key="1">
    <citation type="journal article" date="2019" name="Int. J. Syst. Evol. Microbiol.">
        <title>The Global Catalogue of Microorganisms (GCM) 10K type strain sequencing project: providing services to taxonomists for standard genome sequencing and annotation.</title>
        <authorList>
            <consortium name="The Broad Institute Genomics Platform"/>
            <consortium name="The Broad Institute Genome Sequencing Center for Infectious Disease"/>
            <person name="Wu L."/>
            <person name="Ma J."/>
        </authorList>
    </citation>
    <scope>NUCLEOTIDE SEQUENCE [LARGE SCALE GENOMIC DNA]</scope>
    <source>
        <strain evidence="2">JCM 17687</strain>
    </source>
</reference>
<name>A0ABP9J736_9MICO</name>
<dbReference type="EMBL" id="BAABIW010000006">
    <property type="protein sequence ID" value="GAA5020571.1"/>
    <property type="molecule type" value="Genomic_DNA"/>
</dbReference>
<protein>
    <submittedName>
        <fullName evidence="1">Uncharacterized protein</fullName>
    </submittedName>
</protein>
<dbReference type="Proteomes" id="UP001500427">
    <property type="component" value="Unassembled WGS sequence"/>
</dbReference>
<sequence length="81" mass="8733">MARRRPATVDSLPAAARDLVLDSPQLRYRRPRDAPGFAAARDAVARSAPVGPFAAGVLVWALAVDGHEDGTLEHWLRCDDA</sequence>
<comment type="caution">
    <text evidence="1">The sequence shown here is derived from an EMBL/GenBank/DDBJ whole genome shotgun (WGS) entry which is preliminary data.</text>
</comment>
<accession>A0ABP9J736</accession>
<organism evidence="1 2">
    <name type="scientific">Terrabacter aeriphilus</name>
    <dbReference type="NCBI Taxonomy" id="515662"/>
    <lineage>
        <taxon>Bacteria</taxon>
        <taxon>Bacillati</taxon>
        <taxon>Actinomycetota</taxon>
        <taxon>Actinomycetes</taxon>
        <taxon>Micrococcales</taxon>
        <taxon>Intrasporangiaceae</taxon>
        <taxon>Terrabacter</taxon>
    </lineage>
</organism>
<keyword evidence="2" id="KW-1185">Reference proteome</keyword>
<evidence type="ECO:0000313" key="2">
    <source>
        <dbReference type="Proteomes" id="UP001500427"/>
    </source>
</evidence>